<feature type="domain" description="Disease resistance R13L4/SHOC-2-like LRR" evidence="7">
    <location>
        <begin position="507"/>
        <end position="804"/>
    </location>
</feature>
<dbReference type="EMBL" id="PJQY01003042">
    <property type="protein sequence ID" value="PQM40680.1"/>
    <property type="molecule type" value="Genomic_DNA"/>
</dbReference>
<dbReference type="SUPFAM" id="SSF52540">
    <property type="entry name" value="P-loop containing nucleoside triphosphate hydrolases"/>
    <property type="match status" value="1"/>
</dbReference>
<evidence type="ECO:0000256" key="2">
    <source>
        <dbReference type="ARBA" id="ARBA00022741"/>
    </source>
</evidence>
<gene>
    <name evidence="8" type="ORF">Pyn_03541</name>
</gene>
<comment type="caution">
    <text evidence="8">The sequence shown here is derived from an EMBL/GenBank/DDBJ whole genome shotgun (WGS) entry which is preliminary data.</text>
</comment>
<dbReference type="Pfam" id="PF00931">
    <property type="entry name" value="NB-ARC"/>
    <property type="match status" value="1"/>
</dbReference>
<dbReference type="FunFam" id="1.10.8.430:FF:000003">
    <property type="entry name" value="Probable disease resistance protein At5g66910"/>
    <property type="match status" value="1"/>
</dbReference>
<dbReference type="STRING" id="2094558.A0A314UTB7"/>
<evidence type="ECO:0000259" key="6">
    <source>
        <dbReference type="Pfam" id="PF23559"/>
    </source>
</evidence>
<evidence type="ECO:0000313" key="9">
    <source>
        <dbReference type="Proteomes" id="UP000250321"/>
    </source>
</evidence>
<dbReference type="Proteomes" id="UP000250321">
    <property type="component" value="Unassembled WGS sequence"/>
</dbReference>
<keyword evidence="9" id="KW-1185">Reference proteome</keyword>
<dbReference type="SUPFAM" id="SSF52058">
    <property type="entry name" value="L domain-like"/>
    <property type="match status" value="1"/>
</dbReference>
<dbReference type="GO" id="GO:0043531">
    <property type="term" value="F:ADP binding"/>
    <property type="evidence" value="ECO:0007669"/>
    <property type="project" value="InterPro"/>
</dbReference>
<evidence type="ECO:0000259" key="7">
    <source>
        <dbReference type="Pfam" id="PF23598"/>
    </source>
</evidence>
<feature type="domain" description="Disease resistance N-terminal" evidence="5">
    <location>
        <begin position="5"/>
        <end position="89"/>
    </location>
</feature>
<dbReference type="GO" id="GO:0098542">
    <property type="term" value="P:defense response to other organism"/>
    <property type="evidence" value="ECO:0007669"/>
    <property type="project" value="TreeGrafter"/>
</dbReference>
<dbReference type="InterPro" id="IPR038005">
    <property type="entry name" value="RX-like_CC"/>
</dbReference>
<dbReference type="InterPro" id="IPR027417">
    <property type="entry name" value="P-loop_NTPase"/>
</dbReference>
<evidence type="ECO:0000256" key="3">
    <source>
        <dbReference type="ARBA" id="ARBA00022821"/>
    </source>
</evidence>
<keyword evidence="2" id="KW-0547">Nucleotide-binding</keyword>
<dbReference type="OrthoDB" id="646178at2759"/>
<dbReference type="InterPro" id="IPR032675">
    <property type="entry name" value="LRR_dom_sf"/>
</dbReference>
<proteinExistence type="predicted"/>
<evidence type="ECO:0000259" key="5">
    <source>
        <dbReference type="Pfam" id="PF18052"/>
    </source>
</evidence>
<dbReference type="PRINTS" id="PR00364">
    <property type="entry name" value="DISEASERSIST"/>
</dbReference>
<dbReference type="InterPro" id="IPR044974">
    <property type="entry name" value="Disease_R_plants"/>
</dbReference>
<dbReference type="InterPro" id="IPR041118">
    <property type="entry name" value="Rx_N"/>
</dbReference>
<feature type="domain" description="NB-ARC" evidence="4">
    <location>
        <begin position="166"/>
        <end position="334"/>
    </location>
</feature>
<sequence>MAEFAVSTVVEKLTSWITEEALILEGVGDKVEQLRDQLRWMQSFLNDVDAKREKNERLRNWVSQIREVALDAEHVVETYIAEAASHSSWNIAAKLTNLHQAGKKIEKIRSRVQNISSQKEHFGITGTAQEGREGTSASPNERLRWWRQTSPNIEEDDLIDLVEDTKALLTQLSSMEPRRRVVSIVGMGGLGKTTLAKKLYNHCDLKYKFDCKAFVYVSNDYNRRDTLQGIIAATSPDCNMEDLTKLVEEVLVLKLHELLKERRYLVVLDDIWETEVWDSIQSAFPSGKMGSKVMLTTRNKEVALYADAMIEPIQPRFLTQDESLELFRKKAFPGMDHMPCDLEKLGREMMVKCGGLPLAVIVLGGLLSMKRKTVEEWRRVLENIDWHLIHAQDRVSALIHLWVAEGFLPQQGEQAAEGVAENCLNELADRCMIQVGTLTSLGSLKAVRMHDVLRDFSISKAREESFLEIYSGRKIESPTSPNAKSRRLAIHGEHDMHVFLNPYAPYLRSFQFFSIGYSERGFIFKDFKLLRVLDGVPMPSRALSAVGNLIQLRYLGVLMRTDMEKIDLPRSIGKLKNLQTLKVENYYKYCVRNVYWCCIPNVIWKLKNLRHLLLLHGARAMIRLDTLKNLRTLKNVHSGRWMEDGGLASMTNLRRLKMVVLAKEHLNSVVSNIERLHYLESSSLEFAGSFPTTISFSHLEHLHKLNLDGEIKKLPDPHQFPPNLVKLTLRSSYLEEDSIVKLGRLPNLKMLLLGSGSYNCTKLVCSSSEWFPQLHILHLQSLLSLEELIVEEGAMMKLKNLKIDRCPRLRKIPERFKLLTTYS</sequence>
<dbReference type="AlphaFoldDB" id="A0A314UTB7"/>
<name>A0A314UTB7_PRUYE</name>
<dbReference type="Pfam" id="PF23559">
    <property type="entry name" value="WHD_DRP"/>
    <property type="match status" value="1"/>
</dbReference>
<dbReference type="Gene3D" id="1.10.8.430">
    <property type="entry name" value="Helical domain of apoptotic protease-activating factors"/>
    <property type="match status" value="1"/>
</dbReference>
<dbReference type="InterPro" id="IPR042197">
    <property type="entry name" value="Apaf_helical"/>
</dbReference>
<dbReference type="PANTHER" id="PTHR23155:SF1193">
    <property type="entry name" value="DISEASE RESISTANCE PROTEIN RPP13-RELATED"/>
    <property type="match status" value="1"/>
</dbReference>
<accession>A0A314UTB7</accession>
<evidence type="ECO:0000259" key="4">
    <source>
        <dbReference type="Pfam" id="PF00931"/>
    </source>
</evidence>
<feature type="domain" description="Disease resistance protein winged helix" evidence="6">
    <location>
        <begin position="396"/>
        <end position="456"/>
    </location>
</feature>
<dbReference type="InterPro" id="IPR002182">
    <property type="entry name" value="NB-ARC"/>
</dbReference>
<keyword evidence="3" id="KW-0611">Plant defense</keyword>
<reference evidence="8 9" key="1">
    <citation type="submission" date="2018-02" db="EMBL/GenBank/DDBJ databases">
        <title>Draft genome of wild Prunus yedoensis var. nudiflora.</title>
        <authorList>
            <person name="Baek S."/>
            <person name="Kim J.-H."/>
            <person name="Choi K."/>
            <person name="Kim G.-B."/>
            <person name="Cho A."/>
            <person name="Jang H."/>
            <person name="Shin C.-H."/>
            <person name="Yu H.-J."/>
            <person name="Mun J.-H."/>
        </authorList>
    </citation>
    <scope>NUCLEOTIDE SEQUENCE [LARGE SCALE GENOMIC DNA]</scope>
    <source>
        <strain evidence="9">cv. Jeju island</strain>
        <tissue evidence="8">Leaf</tissue>
    </source>
</reference>
<dbReference type="Gene3D" id="3.80.10.10">
    <property type="entry name" value="Ribonuclease Inhibitor"/>
    <property type="match status" value="1"/>
</dbReference>
<dbReference type="Gene3D" id="3.40.50.300">
    <property type="entry name" value="P-loop containing nucleotide triphosphate hydrolases"/>
    <property type="match status" value="1"/>
</dbReference>
<evidence type="ECO:0000313" key="8">
    <source>
        <dbReference type="EMBL" id="PQM40680.1"/>
    </source>
</evidence>
<dbReference type="InterPro" id="IPR058922">
    <property type="entry name" value="WHD_DRP"/>
</dbReference>
<dbReference type="PANTHER" id="PTHR23155">
    <property type="entry name" value="DISEASE RESISTANCE PROTEIN RP"/>
    <property type="match status" value="1"/>
</dbReference>
<dbReference type="Pfam" id="PF18052">
    <property type="entry name" value="Rx_N"/>
    <property type="match status" value="1"/>
</dbReference>
<dbReference type="Gene3D" id="1.20.5.4130">
    <property type="match status" value="1"/>
</dbReference>
<dbReference type="FunFam" id="3.40.50.300:FF:001091">
    <property type="entry name" value="Probable disease resistance protein At1g61300"/>
    <property type="match status" value="1"/>
</dbReference>
<keyword evidence="1" id="KW-0677">Repeat</keyword>
<dbReference type="Pfam" id="PF23598">
    <property type="entry name" value="LRR_14"/>
    <property type="match status" value="1"/>
</dbReference>
<organism evidence="8 9">
    <name type="scientific">Prunus yedoensis var. nudiflora</name>
    <dbReference type="NCBI Taxonomy" id="2094558"/>
    <lineage>
        <taxon>Eukaryota</taxon>
        <taxon>Viridiplantae</taxon>
        <taxon>Streptophyta</taxon>
        <taxon>Embryophyta</taxon>
        <taxon>Tracheophyta</taxon>
        <taxon>Spermatophyta</taxon>
        <taxon>Magnoliopsida</taxon>
        <taxon>eudicotyledons</taxon>
        <taxon>Gunneridae</taxon>
        <taxon>Pentapetalae</taxon>
        <taxon>rosids</taxon>
        <taxon>fabids</taxon>
        <taxon>Rosales</taxon>
        <taxon>Rosaceae</taxon>
        <taxon>Amygdaloideae</taxon>
        <taxon>Amygdaleae</taxon>
        <taxon>Prunus</taxon>
    </lineage>
</organism>
<dbReference type="CDD" id="cd14798">
    <property type="entry name" value="RX-CC_like"/>
    <property type="match status" value="1"/>
</dbReference>
<evidence type="ECO:0000256" key="1">
    <source>
        <dbReference type="ARBA" id="ARBA00022737"/>
    </source>
</evidence>
<protein>
    <submittedName>
        <fullName evidence="8">Disease resistance protein RPP8</fullName>
    </submittedName>
</protein>
<dbReference type="InterPro" id="IPR055414">
    <property type="entry name" value="LRR_R13L4/SHOC2-like"/>
</dbReference>